<keyword evidence="22" id="KW-1185">Reference proteome</keyword>
<evidence type="ECO:0000256" key="8">
    <source>
        <dbReference type="ARBA" id="ARBA00022847"/>
    </source>
</evidence>
<dbReference type="FunFam" id="1.20.1730.10:FF:000013">
    <property type="entry name" value="sodium/myo-inositol cotransporter isoform X1"/>
    <property type="match status" value="1"/>
</dbReference>
<keyword evidence="10" id="KW-0915">Sodium</keyword>
<evidence type="ECO:0000256" key="6">
    <source>
        <dbReference type="ARBA" id="ARBA00022553"/>
    </source>
</evidence>
<keyword evidence="13" id="KW-0325">Glycoprotein</keyword>
<dbReference type="GO" id="GO:0016324">
    <property type="term" value="C:apical plasma membrane"/>
    <property type="evidence" value="ECO:0007669"/>
    <property type="project" value="UniProtKB-SubCell"/>
</dbReference>
<evidence type="ECO:0000256" key="19">
    <source>
        <dbReference type="RuleBase" id="RU362091"/>
    </source>
</evidence>
<accession>A0A9Q0YF40</accession>
<evidence type="ECO:0000256" key="9">
    <source>
        <dbReference type="ARBA" id="ARBA00022989"/>
    </source>
</evidence>
<feature type="transmembrane region" description="Helical" evidence="20">
    <location>
        <begin position="298"/>
        <end position="319"/>
    </location>
</feature>
<evidence type="ECO:0000256" key="14">
    <source>
        <dbReference type="ARBA" id="ARBA00023201"/>
    </source>
</evidence>
<keyword evidence="4" id="KW-0813">Transport</keyword>
<dbReference type="EMBL" id="JAIZAY010000022">
    <property type="protein sequence ID" value="KAJ8020694.1"/>
    <property type="molecule type" value="Genomic_DNA"/>
</dbReference>
<keyword evidence="6" id="KW-0597">Phosphoprotein</keyword>
<evidence type="ECO:0000256" key="17">
    <source>
        <dbReference type="ARBA" id="ARBA00078598"/>
    </source>
</evidence>
<feature type="transmembrane region" description="Helical" evidence="20">
    <location>
        <begin position="7"/>
        <end position="27"/>
    </location>
</feature>
<keyword evidence="8" id="KW-0769">Symport</keyword>
<feature type="transmembrane region" description="Helical" evidence="20">
    <location>
        <begin position="412"/>
        <end position="433"/>
    </location>
</feature>
<dbReference type="Gene3D" id="1.20.1730.10">
    <property type="entry name" value="Sodium/glucose cotransporter"/>
    <property type="match status" value="1"/>
</dbReference>
<evidence type="ECO:0000256" key="1">
    <source>
        <dbReference type="ARBA" id="ARBA00004424"/>
    </source>
</evidence>
<protein>
    <recommendedName>
        <fullName evidence="16">Sodium/myo-inositol cotransporter</fullName>
    </recommendedName>
    <alternativeName>
        <fullName evidence="18">Sodium/myo-inositol transporter 1</fullName>
    </alternativeName>
    <alternativeName>
        <fullName evidence="17">Solute carrier family 5 member 3</fullName>
    </alternativeName>
</protein>
<dbReference type="InterPro" id="IPR038377">
    <property type="entry name" value="Na/Glc_symporter_sf"/>
</dbReference>
<evidence type="ECO:0000256" key="20">
    <source>
        <dbReference type="SAM" id="Phobius"/>
    </source>
</evidence>
<comment type="caution">
    <text evidence="21">The sequence shown here is derived from an EMBL/GenBank/DDBJ whole genome shotgun (WGS) entry which is preliminary data.</text>
</comment>
<dbReference type="Pfam" id="PF00474">
    <property type="entry name" value="SSF"/>
    <property type="match status" value="1"/>
</dbReference>
<comment type="similarity">
    <text evidence="3 19">Belongs to the sodium:solute symporter (SSF) (TC 2.A.21) family.</text>
</comment>
<dbReference type="GO" id="GO:0005412">
    <property type="term" value="F:D-glucose:sodium symporter activity"/>
    <property type="evidence" value="ECO:0007669"/>
    <property type="project" value="TreeGrafter"/>
</dbReference>
<feature type="transmembrane region" description="Helical" evidence="20">
    <location>
        <begin position="66"/>
        <end position="83"/>
    </location>
</feature>
<name>A0A9Q0YF40_HOLLE</name>
<dbReference type="OrthoDB" id="6132759at2759"/>
<dbReference type="PANTHER" id="PTHR11819:SF150">
    <property type="entry name" value="SODIUM_MYO-INOSITOL COTRANSPORTER"/>
    <property type="match status" value="1"/>
</dbReference>
<keyword evidence="14" id="KW-0739">Sodium transport</keyword>
<evidence type="ECO:0000256" key="7">
    <source>
        <dbReference type="ARBA" id="ARBA00022692"/>
    </source>
</evidence>
<evidence type="ECO:0000256" key="18">
    <source>
        <dbReference type="ARBA" id="ARBA00083967"/>
    </source>
</evidence>
<proteinExistence type="inferred from homology"/>
<dbReference type="GO" id="GO:0016323">
    <property type="term" value="C:basolateral plasma membrane"/>
    <property type="evidence" value="ECO:0007669"/>
    <property type="project" value="UniProtKB-SubCell"/>
</dbReference>
<feature type="transmembrane region" description="Helical" evidence="20">
    <location>
        <begin position="474"/>
        <end position="496"/>
    </location>
</feature>
<evidence type="ECO:0000256" key="2">
    <source>
        <dbReference type="ARBA" id="ARBA00004554"/>
    </source>
</evidence>
<evidence type="ECO:0000313" key="21">
    <source>
        <dbReference type="EMBL" id="KAJ8020694.1"/>
    </source>
</evidence>
<evidence type="ECO:0000256" key="11">
    <source>
        <dbReference type="ARBA" id="ARBA00023065"/>
    </source>
</evidence>
<organism evidence="21 22">
    <name type="scientific">Holothuria leucospilota</name>
    <name type="common">Black long sea cucumber</name>
    <name type="synonym">Mertensiothuria leucospilota</name>
    <dbReference type="NCBI Taxonomy" id="206669"/>
    <lineage>
        <taxon>Eukaryota</taxon>
        <taxon>Metazoa</taxon>
        <taxon>Echinodermata</taxon>
        <taxon>Eleutherozoa</taxon>
        <taxon>Echinozoa</taxon>
        <taxon>Holothuroidea</taxon>
        <taxon>Aspidochirotacea</taxon>
        <taxon>Aspidochirotida</taxon>
        <taxon>Holothuriidae</taxon>
        <taxon>Holothuria</taxon>
    </lineage>
</organism>
<dbReference type="Proteomes" id="UP001152320">
    <property type="component" value="Chromosome 22"/>
</dbReference>
<evidence type="ECO:0000256" key="3">
    <source>
        <dbReference type="ARBA" id="ARBA00006434"/>
    </source>
</evidence>
<comment type="subcellular location">
    <subcellularLocation>
        <location evidence="1">Apical cell membrane</location>
        <topology evidence="1">Multi-pass membrane protein</topology>
    </subcellularLocation>
    <subcellularLocation>
        <location evidence="2">Basolateral cell membrane</location>
        <topology evidence="2">Multi-pass membrane protein</topology>
    </subcellularLocation>
</comment>
<keyword evidence="7 20" id="KW-0812">Transmembrane</keyword>
<evidence type="ECO:0000256" key="15">
    <source>
        <dbReference type="ARBA" id="ARBA00063782"/>
    </source>
</evidence>
<feature type="transmembrane region" description="Helical" evidence="20">
    <location>
        <begin position="638"/>
        <end position="660"/>
    </location>
</feature>
<dbReference type="NCBIfam" id="TIGR00813">
    <property type="entry name" value="sss"/>
    <property type="match status" value="1"/>
</dbReference>
<dbReference type="GO" id="GO:0015798">
    <property type="term" value="P:myo-inositol transport"/>
    <property type="evidence" value="ECO:0007669"/>
    <property type="project" value="UniProtKB-ARBA"/>
</dbReference>
<keyword evidence="9 20" id="KW-1133">Transmembrane helix</keyword>
<feature type="transmembrane region" description="Helical" evidence="20">
    <location>
        <begin position="259"/>
        <end position="277"/>
    </location>
</feature>
<dbReference type="PROSITE" id="PS50283">
    <property type="entry name" value="NA_SOLUT_SYMP_3"/>
    <property type="match status" value="1"/>
</dbReference>
<feature type="transmembrane region" description="Helical" evidence="20">
    <location>
        <begin position="445"/>
        <end position="467"/>
    </location>
</feature>
<feature type="transmembrane region" description="Helical" evidence="20">
    <location>
        <begin position="162"/>
        <end position="183"/>
    </location>
</feature>
<evidence type="ECO:0000256" key="12">
    <source>
        <dbReference type="ARBA" id="ARBA00023136"/>
    </source>
</evidence>
<dbReference type="PANTHER" id="PTHR11819">
    <property type="entry name" value="SOLUTE CARRIER FAMILY 5"/>
    <property type="match status" value="1"/>
</dbReference>
<sequence length="670" mass="74792">MASAGLAAWDYVAIITYFILVLCAGLYSLCRSNRGTVSGYFLAGRYMIWLPVGASLFASNIGSEHFVGLAGSGAAAGIGVAAFEFNACLLVQLLGWVFLPVYIASGVYTLPEYMKKRYGGQRVRVFLAMLSLILYIFTKISVDLYSGALFIQETLKWNLYGAIFLLLALTAICTVTGGLAAVIYTDTLQFFIMIIGAAVLSALIFFYHQGFARVGGYQELKVKYMDAISNDTRNNLTGDCGYPREDSWQMLREPISSDMPWAGFLFGQTVASIWYWCTDQMMVQRALAAKSLSHAQGGCLLAGYIKLLPMFLMVLPGMISRVLFPNELACASAESCMEVCGSDTGCSNLAYPKLVIAVMPTGLKGVMLAVMLAALMSDLTSIFNSTSTLFTIDIWKYFRVKYSKKDPTVRELMVVGRLVVIVMVIISILWIPIIQQMQGGQLFLYIQEVSAYFSPPIAATYLVAILWPRGNEKGCFWGLTAGFVVGITRMVLDFIWRAPPCWDEDRRPAITAKVHYMYFALILFWITVIVDVIVSLLTAPPGEDKIIRTTWWSRFDSTERHDDYEDDKEEFELPAKADPDAEDDNIAVVNDQMKNPCRRGYDWFCGYDDTIKGQSEAQKHQEHLKKITSLKQNPKAKIFLNLNLVIILLLATTLYIYFSIPNTRVTSVSL</sequence>
<feature type="transmembrane region" description="Helical" evidence="20">
    <location>
        <begin position="123"/>
        <end position="142"/>
    </location>
</feature>
<feature type="transmembrane region" description="Helical" evidence="20">
    <location>
        <begin position="89"/>
        <end position="111"/>
    </location>
</feature>
<feature type="transmembrane region" description="Helical" evidence="20">
    <location>
        <begin position="516"/>
        <end position="539"/>
    </location>
</feature>
<evidence type="ECO:0000313" key="22">
    <source>
        <dbReference type="Proteomes" id="UP001152320"/>
    </source>
</evidence>
<keyword evidence="5" id="KW-1003">Cell membrane</keyword>
<evidence type="ECO:0000256" key="13">
    <source>
        <dbReference type="ARBA" id="ARBA00023180"/>
    </source>
</evidence>
<reference evidence="21" key="1">
    <citation type="submission" date="2021-10" db="EMBL/GenBank/DDBJ databases">
        <title>Tropical sea cucumber genome reveals ecological adaptation and Cuvierian tubules defense mechanism.</title>
        <authorList>
            <person name="Chen T."/>
        </authorList>
    </citation>
    <scope>NUCLEOTIDE SEQUENCE</scope>
    <source>
        <strain evidence="21">Nanhai2018</strain>
        <tissue evidence="21">Muscle</tissue>
    </source>
</reference>
<evidence type="ECO:0000256" key="16">
    <source>
        <dbReference type="ARBA" id="ARBA00074169"/>
    </source>
</evidence>
<evidence type="ECO:0000256" key="10">
    <source>
        <dbReference type="ARBA" id="ARBA00023053"/>
    </source>
</evidence>
<gene>
    <name evidence="21" type="ORF">HOLleu_40351</name>
</gene>
<evidence type="ECO:0000256" key="4">
    <source>
        <dbReference type="ARBA" id="ARBA00022448"/>
    </source>
</evidence>
<keyword evidence="12 20" id="KW-0472">Membrane</keyword>
<feature type="transmembrane region" description="Helical" evidence="20">
    <location>
        <begin position="39"/>
        <end position="59"/>
    </location>
</feature>
<dbReference type="InterPro" id="IPR001734">
    <property type="entry name" value="Na/solute_symporter"/>
</dbReference>
<dbReference type="AlphaFoldDB" id="A0A9Q0YF40"/>
<keyword evidence="11" id="KW-0406">Ion transport</keyword>
<evidence type="ECO:0000256" key="5">
    <source>
        <dbReference type="ARBA" id="ARBA00022475"/>
    </source>
</evidence>
<feature type="transmembrane region" description="Helical" evidence="20">
    <location>
        <begin position="190"/>
        <end position="208"/>
    </location>
</feature>
<comment type="subunit">
    <text evidence="15">Interacts with KCNQ2 (via the pore module). Interacts with KCNQ1; this interaction is direct. Forms coregulatory complexes with ion channels KCNQ2-KCNQ3 and KCNQ1-KCNE2.</text>
</comment>